<comment type="caution">
    <text evidence="2">The sequence shown here is derived from an EMBL/GenBank/DDBJ whole genome shotgun (WGS) entry which is preliminary data.</text>
</comment>
<gene>
    <name evidence="2" type="ORF">FB474_1051</name>
</gene>
<feature type="region of interest" description="Disordered" evidence="1">
    <location>
        <begin position="423"/>
        <end position="448"/>
    </location>
</feature>
<evidence type="ECO:0000313" key="2">
    <source>
        <dbReference type="EMBL" id="TQL59687.1"/>
    </source>
</evidence>
<proteinExistence type="predicted"/>
<sequence>MATVFSLSDDILAKGAPAQVRPVGHLSASDVMDALTWLSGYLAQVHGDFGWLCSKPGASSPTKEATSAETVGDLFAGKAGDLLLNDLEPRLASDKLDCSAVTPAAPGVVVGPQSMTVTKDPLSADLIHVAYRGRFGYRLKDRRDATEALYAADFRVDYALGADDSGWHIWWVDQNYRRFGSGWMPGVPLPAGFGHGEVVHPLPDASEEAASAVRVAVSKTLAQPGATWTHARDFAPVYGARGTTTMSGPVALDAGTASLADTADPTASELIFDHGKVDLSPVTVPISAVPGEAIPKGAKWRAWDPASSTVQGWGDDTSPFVALSLLRQASSAAVQDCSAAATKVKAIDCYRVRVPAATAAYSGGLTTREGWWGLSHGLFAFDVDLGTDTEGRLVWIGRHFQVASLGKVVDRVDVSDTLTDFAGSAPTAPPRPPESQIAEDGAYYLRNR</sequence>
<reference evidence="2 3" key="1">
    <citation type="submission" date="2019-06" db="EMBL/GenBank/DDBJ databases">
        <title>Sequencing the genomes of 1000 actinobacteria strains.</title>
        <authorList>
            <person name="Klenk H.-P."/>
        </authorList>
    </citation>
    <scope>NUCLEOTIDE SEQUENCE [LARGE SCALE GENOMIC DNA]</scope>
    <source>
        <strain evidence="2 3">DSM 18082</strain>
    </source>
</reference>
<keyword evidence="3" id="KW-1185">Reference proteome</keyword>
<protein>
    <submittedName>
        <fullName evidence="2">Uncharacterized protein</fullName>
    </submittedName>
</protein>
<organism evidence="2 3">
    <name type="scientific">Oryzihumus leptocrescens</name>
    <dbReference type="NCBI Taxonomy" id="297536"/>
    <lineage>
        <taxon>Bacteria</taxon>
        <taxon>Bacillati</taxon>
        <taxon>Actinomycetota</taxon>
        <taxon>Actinomycetes</taxon>
        <taxon>Micrococcales</taxon>
        <taxon>Intrasporangiaceae</taxon>
        <taxon>Oryzihumus</taxon>
    </lineage>
</organism>
<accession>A0A542ZH35</accession>
<dbReference type="AlphaFoldDB" id="A0A542ZH35"/>
<name>A0A542ZH35_9MICO</name>
<evidence type="ECO:0000313" key="3">
    <source>
        <dbReference type="Proteomes" id="UP000319514"/>
    </source>
</evidence>
<dbReference type="Proteomes" id="UP000319514">
    <property type="component" value="Unassembled WGS sequence"/>
</dbReference>
<evidence type="ECO:0000256" key="1">
    <source>
        <dbReference type="SAM" id="MobiDB-lite"/>
    </source>
</evidence>
<dbReference type="EMBL" id="VFOQ01000001">
    <property type="protein sequence ID" value="TQL59687.1"/>
    <property type="molecule type" value="Genomic_DNA"/>
</dbReference>